<sequence>MDPADITQAVIELLGRTKKTHKTWPLDKGDYYT</sequence>
<dbReference type="EMBL" id="BARW01039078">
    <property type="protein sequence ID" value="GAJ17798.1"/>
    <property type="molecule type" value="Genomic_DNA"/>
</dbReference>
<comment type="caution">
    <text evidence="1">The sequence shown here is derived from an EMBL/GenBank/DDBJ whole genome shotgun (WGS) entry which is preliminary data.</text>
</comment>
<protein>
    <submittedName>
        <fullName evidence="1">Uncharacterized protein</fullName>
    </submittedName>
</protein>
<accession>X1UK16</accession>
<reference evidence="1" key="1">
    <citation type="journal article" date="2014" name="Front. Microbiol.">
        <title>High frequency of phylogenetically diverse reductive dehalogenase-homologous genes in deep subseafloor sedimentary metagenomes.</title>
        <authorList>
            <person name="Kawai M."/>
            <person name="Futagami T."/>
            <person name="Toyoda A."/>
            <person name="Takaki Y."/>
            <person name="Nishi S."/>
            <person name="Hori S."/>
            <person name="Arai W."/>
            <person name="Tsubouchi T."/>
            <person name="Morono Y."/>
            <person name="Uchiyama I."/>
            <person name="Ito T."/>
            <person name="Fujiyama A."/>
            <person name="Inagaki F."/>
            <person name="Takami H."/>
        </authorList>
    </citation>
    <scope>NUCLEOTIDE SEQUENCE</scope>
    <source>
        <strain evidence="1">Expedition CK06-06</strain>
    </source>
</reference>
<dbReference type="AlphaFoldDB" id="X1UK16"/>
<gene>
    <name evidence="1" type="ORF">S12H4_59694</name>
</gene>
<proteinExistence type="predicted"/>
<feature type="non-terminal residue" evidence="1">
    <location>
        <position position="33"/>
    </location>
</feature>
<organism evidence="1">
    <name type="scientific">marine sediment metagenome</name>
    <dbReference type="NCBI Taxonomy" id="412755"/>
    <lineage>
        <taxon>unclassified sequences</taxon>
        <taxon>metagenomes</taxon>
        <taxon>ecological metagenomes</taxon>
    </lineage>
</organism>
<name>X1UK16_9ZZZZ</name>
<evidence type="ECO:0000313" key="1">
    <source>
        <dbReference type="EMBL" id="GAJ17798.1"/>
    </source>
</evidence>